<evidence type="ECO:0000256" key="2">
    <source>
        <dbReference type="ARBA" id="ARBA00007362"/>
    </source>
</evidence>
<dbReference type="PANTHER" id="PTHR22911">
    <property type="entry name" value="ACYL-MALONYL CONDENSING ENZYME-RELATED"/>
    <property type="match status" value="1"/>
</dbReference>
<reference evidence="10 11" key="1">
    <citation type="submission" date="2016-12" db="EMBL/GenBank/DDBJ databases">
        <title>Study of bacterial adaptation to deep sea.</title>
        <authorList>
            <person name="Song J."/>
            <person name="Yoshizawa S."/>
            <person name="Kogure K."/>
        </authorList>
    </citation>
    <scope>NUCLEOTIDE SEQUENCE [LARGE SCALE GENOMIC DNA]</scope>
    <source>
        <strain evidence="10 11">SAORIC-165</strain>
    </source>
</reference>
<dbReference type="EMBL" id="MQWA01000001">
    <property type="protein sequence ID" value="PQJ29686.1"/>
    <property type="molecule type" value="Genomic_DNA"/>
</dbReference>
<dbReference type="RefSeq" id="WP_165788881.1">
    <property type="nucleotide sequence ID" value="NZ_MQWA01000001.1"/>
</dbReference>
<evidence type="ECO:0000256" key="3">
    <source>
        <dbReference type="ARBA" id="ARBA00022448"/>
    </source>
</evidence>
<gene>
    <name evidence="10" type="ORF">BSZ32_15100</name>
</gene>
<evidence type="ECO:0000256" key="1">
    <source>
        <dbReference type="ARBA" id="ARBA00004651"/>
    </source>
</evidence>
<dbReference type="Pfam" id="PF00892">
    <property type="entry name" value="EamA"/>
    <property type="match status" value="2"/>
</dbReference>
<dbReference type="SUPFAM" id="SSF103481">
    <property type="entry name" value="Multidrug resistance efflux transporter EmrE"/>
    <property type="match status" value="2"/>
</dbReference>
<dbReference type="InterPro" id="IPR037185">
    <property type="entry name" value="EmrE-like"/>
</dbReference>
<feature type="domain" description="EamA" evidence="9">
    <location>
        <begin position="151"/>
        <end position="283"/>
    </location>
</feature>
<dbReference type="InterPro" id="IPR004626">
    <property type="entry name" value="RarD"/>
</dbReference>
<keyword evidence="11" id="KW-1185">Reference proteome</keyword>
<evidence type="ECO:0000256" key="7">
    <source>
        <dbReference type="ARBA" id="ARBA00023136"/>
    </source>
</evidence>
<keyword evidence="4" id="KW-1003">Cell membrane</keyword>
<dbReference type="InterPro" id="IPR000620">
    <property type="entry name" value="EamA_dom"/>
</dbReference>
<dbReference type="AlphaFoldDB" id="A0A2S7U3T6"/>
<evidence type="ECO:0000256" key="6">
    <source>
        <dbReference type="ARBA" id="ARBA00022989"/>
    </source>
</evidence>
<feature type="transmembrane region" description="Helical" evidence="8">
    <location>
        <begin position="177"/>
        <end position="196"/>
    </location>
</feature>
<comment type="subcellular location">
    <subcellularLocation>
        <location evidence="1">Cell membrane</location>
        <topology evidence="1">Multi-pass membrane protein</topology>
    </subcellularLocation>
</comment>
<dbReference type="NCBIfam" id="TIGR00688">
    <property type="entry name" value="rarD"/>
    <property type="match status" value="1"/>
</dbReference>
<keyword evidence="7 8" id="KW-0472">Membrane</keyword>
<proteinExistence type="inferred from homology"/>
<keyword evidence="6 8" id="KW-1133">Transmembrane helix</keyword>
<dbReference type="Proteomes" id="UP000239907">
    <property type="component" value="Unassembled WGS sequence"/>
</dbReference>
<evidence type="ECO:0000256" key="5">
    <source>
        <dbReference type="ARBA" id="ARBA00022692"/>
    </source>
</evidence>
<feature type="transmembrane region" description="Helical" evidence="8">
    <location>
        <begin position="208"/>
        <end position="229"/>
    </location>
</feature>
<feature type="transmembrane region" description="Helical" evidence="8">
    <location>
        <begin position="266"/>
        <end position="289"/>
    </location>
</feature>
<evidence type="ECO:0000313" key="11">
    <source>
        <dbReference type="Proteomes" id="UP000239907"/>
    </source>
</evidence>
<dbReference type="GO" id="GO:0005886">
    <property type="term" value="C:plasma membrane"/>
    <property type="evidence" value="ECO:0007669"/>
    <property type="project" value="UniProtKB-SubCell"/>
</dbReference>
<feature type="transmembrane region" description="Helical" evidence="8">
    <location>
        <begin position="38"/>
        <end position="58"/>
    </location>
</feature>
<evidence type="ECO:0000259" key="9">
    <source>
        <dbReference type="Pfam" id="PF00892"/>
    </source>
</evidence>
<feature type="transmembrane region" description="Helical" evidence="8">
    <location>
        <begin position="70"/>
        <end position="90"/>
    </location>
</feature>
<sequence length="299" mass="33019">MTRSTFGILSGLAAFLLWGCLPIFWEQLQEVPASSITAYRIIFSAIVLIPILFFRKRLSSTLKTFNEPTLLLKNGAAGALLSVNWLIYVWATNNGRVIEISLGYYLLPLIYIVIGYFFLKEEISRLQWLAIFFAFIGVVVQAQGLGSIPWCALGVASTFATYAVVKKRTKCDGMSALFLEMIITAPFAFVYLLWFAPTLEGTSDTPASSATLLLIALTGVATVAPLLFFSAATKRITLSTIGMLQYIAPTGQFLIGWLYFGESINSTQMIAFSLIWLAVTLYSLSSLFLKQSKTTVKLE</sequence>
<feature type="transmembrane region" description="Helical" evidence="8">
    <location>
        <begin position="147"/>
        <end position="165"/>
    </location>
</feature>
<feature type="domain" description="EamA" evidence="9">
    <location>
        <begin position="6"/>
        <end position="140"/>
    </location>
</feature>
<feature type="transmembrane region" description="Helical" evidence="8">
    <location>
        <begin position="102"/>
        <end position="119"/>
    </location>
</feature>
<accession>A0A2S7U3T6</accession>
<evidence type="ECO:0000313" key="10">
    <source>
        <dbReference type="EMBL" id="PQJ29686.1"/>
    </source>
</evidence>
<evidence type="ECO:0000256" key="4">
    <source>
        <dbReference type="ARBA" id="ARBA00022475"/>
    </source>
</evidence>
<feature type="transmembrane region" description="Helical" evidence="8">
    <location>
        <begin position="126"/>
        <end position="141"/>
    </location>
</feature>
<feature type="transmembrane region" description="Helical" evidence="8">
    <location>
        <begin position="241"/>
        <end position="260"/>
    </location>
</feature>
<keyword evidence="3" id="KW-0813">Transport</keyword>
<dbReference type="PANTHER" id="PTHR22911:SF137">
    <property type="entry name" value="SOLUTE CARRIER FAMILY 35 MEMBER G2-RELATED"/>
    <property type="match status" value="1"/>
</dbReference>
<comment type="caution">
    <text evidence="10">The sequence shown here is derived from an EMBL/GenBank/DDBJ whole genome shotgun (WGS) entry which is preliminary data.</text>
</comment>
<organism evidence="10 11">
    <name type="scientific">Rubritalea profundi</name>
    <dbReference type="NCBI Taxonomy" id="1658618"/>
    <lineage>
        <taxon>Bacteria</taxon>
        <taxon>Pseudomonadati</taxon>
        <taxon>Verrucomicrobiota</taxon>
        <taxon>Verrucomicrobiia</taxon>
        <taxon>Verrucomicrobiales</taxon>
        <taxon>Rubritaleaceae</taxon>
        <taxon>Rubritalea</taxon>
    </lineage>
</organism>
<evidence type="ECO:0000256" key="8">
    <source>
        <dbReference type="SAM" id="Phobius"/>
    </source>
</evidence>
<name>A0A2S7U3T6_9BACT</name>
<keyword evidence="5 8" id="KW-0812">Transmembrane</keyword>
<protein>
    <recommendedName>
        <fullName evidence="9">EamA domain-containing protein</fullName>
    </recommendedName>
</protein>
<comment type="similarity">
    <text evidence="2">Belongs to the EamA transporter family.</text>
</comment>